<keyword evidence="3" id="KW-0998">Cell outer membrane</keyword>
<evidence type="ECO:0000313" key="7">
    <source>
        <dbReference type="Proteomes" id="UP000095591"/>
    </source>
</evidence>
<evidence type="ECO:0000313" key="6">
    <source>
        <dbReference type="EMBL" id="CUN32529.1"/>
    </source>
</evidence>
<accession>A0A173VYB3</accession>
<comment type="subcellular location">
    <subcellularLocation>
        <location evidence="1">Cell outer membrane</location>
    </subcellularLocation>
</comment>
<evidence type="ECO:0000259" key="5">
    <source>
        <dbReference type="Pfam" id="PF14905"/>
    </source>
</evidence>
<feature type="domain" description="Outer membrane protein beta-barrel" evidence="5">
    <location>
        <begin position="295"/>
        <end position="699"/>
    </location>
</feature>
<sequence>MRQILLLPLAALLAMPVFSQTPADTTLTIRNIEIQGTRFAGLSERGGMKILRVDNNLSSVTNTAADAFRQLPSVITDMEGAVTYRGSGNVGMLVDGVPYGLLEEYSGDVLIQLPALFFNQISLGAFPPINAVPDGDVGILNLVPRMYGTGDSPLYVTLGAGWNERYNAGAVLNLHPGKFHINAKYNYRREYRERSFSKSTATAKNRTEMNNNATARPDVHVADMKVDYDLSAKDRITVHGLYHLMDYSRYGRINNRVFNPKGEQMKYVIRNRYNDQRQEAYAAEAYWNHEISENQGFYTVFNYNNFSYDEDNDFKNENPQNGNIVSEDNQSIDHTKHNYFWGFGYGQEIDGWDFKLGYIGRVRNEDYLTAAFDKVDGSFELSPAKSYNYDFNRYLNLIYADVVKNWGAFNAEIGIQAEFSHFKMDEFSPSWINDPYWQGIKGKENKSSRFHLYPRSRFTYEVNKSNRLSLSYQQRAIRPNGSYLCSFLNNSDPTHIIQGNPDLKDEFIHNVELGYQFSAPRLRLTPAIYYRNRTNRIMETASQVNDETVWKKENIGHSQAVGADLSGSWNPVRILTVGFSGDIYRDEIDGRTIGYDEKKSLVCWDVKGNVNVSITPTTDFQVDGFYVSDQLTPQGKIKGRYSVNAGLSQYFLNRKLCANLSINNIFDSLEETTIIDAPNLEMTQKRNRDARVAWLTLTYSL</sequence>
<evidence type="ECO:0000256" key="2">
    <source>
        <dbReference type="ARBA" id="ARBA00023136"/>
    </source>
</evidence>
<dbReference type="GO" id="GO:0009279">
    <property type="term" value="C:cell outer membrane"/>
    <property type="evidence" value="ECO:0007669"/>
    <property type="project" value="UniProtKB-SubCell"/>
</dbReference>
<evidence type="ECO:0000256" key="1">
    <source>
        <dbReference type="ARBA" id="ARBA00004442"/>
    </source>
</evidence>
<dbReference type="RefSeq" id="WP_057319967.1">
    <property type="nucleotide sequence ID" value="NZ_CAXVLJ010000016.1"/>
</dbReference>
<organism evidence="6 7">
    <name type="scientific">Parabacteroides distasonis</name>
    <dbReference type="NCBI Taxonomy" id="823"/>
    <lineage>
        <taxon>Bacteria</taxon>
        <taxon>Pseudomonadati</taxon>
        <taxon>Bacteroidota</taxon>
        <taxon>Bacteroidia</taxon>
        <taxon>Bacteroidales</taxon>
        <taxon>Tannerellaceae</taxon>
        <taxon>Parabacteroides</taxon>
    </lineage>
</organism>
<feature type="signal peptide" evidence="4">
    <location>
        <begin position="1"/>
        <end position="19"/>
    </location>
</feature>
<name>A0A173VYB3_PARDI</name>
<keyword evidence="6" id="KW-0675">Receptor</keyword>
<keyword evidence="2" id="KW-0472">Membrane</keyword>
<dbReference type="InterPro" id="IPR036942">
    <property type="entry name" value="Beta-barrel_TonB_sf"/>
</dbReference>
<reference evidence="6 7" key="1">
    <citation type="submission" date="2015-09" db="EMBL/GenBank/DDBJ databases">
        <authorList>
            <consortium name="Pathogen Informatics"/>
        </authorList>
    </citation>
    <scope>NUCLEOTIDE SEQUENCE [LARGE SCALE GENOMIC DNA]</scope>
    <source>
        <strain evidence="6 7">2789STDY5608872</strain>
    </source>
</reference>
<protein>
    <submittedName>
        <fullName evidence="6">Outer membrane cobalamin receptor protein</fullName>
    </submittedName>
</protein>
<dbReference type="Proteomes" id="UP000095591">
    <property type="component" value="Unassembled WGS sequence"/>
</dbReference>
<dbReference type="InterPro" id="IPR041700">
    <property type="entry name" value="OMP_b-brl_3"/>
</dbReference>
<keyword evidence="4" id="KW-0732">Signal</keyword>
<dbReference type="Gene3D" id="2.40.170.20">
    <property type="entry name" value="TonB-dependent receptor, beta-barrel domain"/>
    <property type="match status" value="1"/>
</dbReference>
<gene>
    <name evidence="6" type="ORF">ERS852429_04057</name>
</gene>
<dbReference type="EMBL" id="CYXP01000012">
    <property type="protein sequence ID" value="CUN32529.1"/>
    <property type="molecule type" value="Genomic_DNA"/>
</dbReference>
<dbReference type="AlphaFoldDB" id="A0A173VYB3"/>
<dbReference type="SUPFAM" id="SSF56935">
    <property type="entry name" value="Porins"/>
    <property type="match status" value="1"/>
</dbReference>
<feature type="chain" id="PRO_5008014266" evidence="4">
    <location>
        <begin position="20"/>
        <end position="701"/>
    </location>
</feature>
<evidence type="ECO:0000256" key="3">
    <source>
        <dbReference type="ARBA" id="ARBA00023237"/>
    </source>
</evidence>
<dbReference type="Pfam" id="PF14905">
    <property type="entry name" value="OMP_b-brl_3"/>
    <property type="match status" value="1"/>
</dbReference>
<proteinExistence type="predicted"/>
<evidence type="ECO:0000256" key="4">
    <source>
        <dbReference type="SAM" id="SignalP"/>
    </source>
</evidence>